<protein>
    <submittedName>
        <fullName evidence="2">Uncharacterized protein</fullName>
    </submittedName>
</protein>
<name>A0A5B7HPS3_PORTR</name>
<feature type="compositionally biased region" description="Basic and acidic residues" evidence="1">
    <location>
        <begin position="23"/>
        <end position="36"/>
    </location>
</feature>
<feature type="compositionally biased region" description="Basic and acidic residues" evidence="1">
    <location>
        <begin position="1"/>
        <end position="13"/>
    </location>
</feature>
<proteinExistence type="predicted"/>
<dbReference type="EMBL" id="VSRR010036480">
    <property type="protein sequence ID" value="MPC73282.1"/>
    <property type="molecule type" value="Genomic_DNA"/>
</dbReference>
<dbReference type="AlphaFoldDB" id="A0A5B7HPS3"/>
<evidence type="ECO:0000313" key="3">
    <source>
        <dbReference type="Proteomes" id="UP000324222"/>
    </source>
</evidence>
<keyword evidence="3" id="KW-1185">Reference proteome</keyword>
<evidence type="ECO:0000256" key="1">
    <source>
        <dbReference type="SAM" id="MobiDB-lite"/>
    </source>
</evidence>
<accession>A0A5B7HPS3</accession>
<comment type="caution">
    <text evidence="2">The sequence shown here is derived from an EMBL/GenBank/DDBJ whole genome shotgun (WGS) entry which is preliminary data.</text>
</comment>
<gene>
    <name evidence="2" type="ORF">E2C01_067605</name>
</gene>
<dbReference type="Proteomes" id="UP000324222">
    <property type="component" value="Unassembled WGS sequence"/>
</dbReference>
<feature type="compositionally biased region" description="Basic and acidic residues" evidence="1">
    <location>
        <begin position="43"/>
        <end position="57"/>
    </location>
</feature>
<feature type="region of interest" description="Disordered" evidence="1">
    <location>
        <begin position="1"/>
        <end position="72"/>
    </location>
</feature>
<organism evidence="2 3">
    <name type="scientific">Portunus trituberculatus</name>
    <name type="common">Swimming crab</name>
    <name type="synonym">Neptunus trituberculatus</name>
    <dbReference type="NCBI Taxonomy" id="210409"/>
    <lineage>
        <taxon>Eukaryota</taxon>
        <taxon>Metazoa</taxon>
        <taxon>Ecdysozoa</taxon>
        <taxon>Arthropoda</taxon>
        <taxon>Crustacea</taxon>
        <taxon>Multicrustacea</taxon>
        <taxon>Malacostraca</taxon>
        <taxon>Eumalacostraca</taxon>
        <taxon>Eucarida</taxon>
        <taxon>Decapoda</taxon>
        <taxon>Pleocyemata</taxon>
        <taxon>Brachyura</taxon>
        <taxon>Eubrachyura</taxon>
        <taxon>Portunoidea</taxon>
        <taxon>Portunidae</taxon>
        <taxon>Portuninae</taxon>
        <taxon>Portunus</taxon>
    </lineage>
</organism>
<evidence type="ECO:0000313" key="2">
    <source>
        <dbReference type="EMBL" id="MPC73282.1"/>
    </source>
</evidence>
<sequence>MNKENGRRGRERSGIILSGSGVEGRDEERDGERDGEGNVEMGRVTRDGEGEGYEGRPRSGTGKGKVQQCSDKTSLVIALRRVSQASHDN</sequence>
<reference evidence="2 3" key="1">
    <citation type="submission" date="2019-05" db="EMBL/GenBank/DDBJ databases">
        <title>Another draft genome of Portunus trituberculatus and its Hox gene families provides insights of decapod evolution.</title>
        <authorList>
            <person name="Jeong J.-H."/>
            <person name="Song I."/>
            <person name="Kim S."/>
            <person name="Choi T."/>
            <person name="Kim D."/>
            <person name="Ryu S."/>
            <person name="Kim W."/>
        </authorList>
    </citation>
    <scope>NUCLEOTIDE SEQUENCE [LARGE SCALE GENOMIC DNA]</scope>
    <source>
        <tissue evidence="2">Muscle</tissue>
    </source>
</reference>